<reference evidence="2" key="1">
    <citation type="submission" date="2025-08" db="UniProtKB">
        <authorList>
            <consortium name="Ensembl"/>
        </authorList>
    </citation>
    <scope>IDENTIFICATION</scope>
</reference>
<dbReference type="Proteomes" id="UP000694428">
    <property type="component" value="Unplaced"/>
</dbReference>
<dbReference type="AlphaFoldDB" id="A0A8C9FQI7"/>
<dbReference type="Ensembl" id="ENSPSTT00000019355.1">
    <property type="protein sequence ID" value="ENSPSTP00000018472.1"/>
    <property type="gene ID" value="ENSPSTG00000013270.1"/>
</dbReference>
<protein>
    <submittedName>
        <fullName evidence="2">Uncharacterized protein</fullName>
    </submittedName>
</protein>
<name>A0A8C9FQI7_PAVCR</name>
<organism evidence="2 3">
    <name type="scientific">Pavo cristatus</name>
    <name type="common">Indian peafowl</name>
    <name type="synonym">Blue peafowl</name>
    <dbReference type="NCBI Taxonomy" id="9049"/>
    <lineage>
        <taxon>Eukaryota</taxon>
        <taxon>Metazoa</taxon>
        <taxon>Chordata</taxon>
        <taxon>Craniata</taxon>
        <taxon>Vertebrata</taxon>
        <taxon>Euteleostomi</taxon>
        <taxon>Archelosauria</taxon>
        <taxon>Archosauria</taxon>
        <taxon>Dinosauria</taxon>
        <taxon>Saurischia</taxon>
        <taxon>Theropoda</taxon>
        <taxon>Coelurosauria</taxon>
        <taxon>Aves</taxon>
        <taxon>Neognathae</taxon>
        <taxon>Galloanserae</taxon>
        <taxon>Galliformes</taxon>
        <taxon>Phasianidae</taxon>
        <taxon>Phasianinae</taxon>
        <taxon>Pavo</taxon>
    </lineage>
</organism>
<accession>A0A8C9FQI7</accession>
<evidence type="ECO:0000256" key="1">
    <source>
        <dbReference type="SAM" id="MobiDB-lite"/>
    </source>
</evidence>
<proteinExistence type="predicted"/>
<feature type="region of interest" description="Disordered" evidence="1">
    <location>
        <begin position="1"/>
        <end position="31"/>
    </location>
</feature>
<evidence type="ECO:0000313" key="3">
    <source>
        <dbReference type="Proteomes" id="UP000694428"/>
    </source>
</evidence>
<sequence>MSCFPKPGRNNPAVPGCTQKPPWDQSPVPASLHTPLFQQRGIFPCRMVGAAPPALHSVSVLGREGFLMQEGNLGALGDSPILAVQLRGHHTALATQDPSWAQPRWVGTVSQAA</sequence>
<keyword evidence="3" id="KW-1185">Reference proteome</keyword>
<evidence type="ECO:0000313" key="2">
    <source>
        <dbReference type="Ensembl" id="ENSPSTP00000018472.1"/>
    </source>
</evidence>
<reference evidence="2" key="2">
    <citation type="submission" date="2025-09" db="UniProtKB">
        <authorList>
            <consortium name="Ensembl"/>
        </authorList>
    </citation>
    <scope>IDENTIFICATION</scope>
</reference>